<comment type="caution">
    <text evidence="2">The sequence shown here is derived from an EMBL/GenBank/DDBJ whole genome shotgun (WGS) entry which is preliminary data.</text>
</comment>
<feature type="region of interest" description="Disordered" evidence="1">
    <location>
        <begin position="106"/>
        <end position="155"/>
    </location>
</feature>
<organism evidence="2 3">
    <name type="scientific">Apiospora kogelbergensis</name>
    <dbReference type="NCBI Taxonomy" id="1337665"/>
    <lineage>
        <taxon>Eukaryota</taxon>
        <taxon>Fungi</taxon>
        <taxon>Dikarya</taxon>
        <taxon>Ascomycota</taxon>
        <taxon>Pezizomycotina</taxon>
        <taxon>Sordariomycetes</taxon>
        <taxon>Xylariomycetidae</taxon>
        <taxon>Amphisphaeriales</taxon>
        <taxon>Apiosporaceae</taxon>
        <taxon>Apiospora</taxon>
    </lineage>
</organism>
<keyword evidence="3" id="KW-1185">Reference proteome</keyword>
<protein>
    <submittedName>
        <fullName evidence="2">Uncharacterized protein</fullName>
    </submittedName>
</protein>
<feature type="compositionally biased region" description="Acidic residues" evidence="1">
    <location>
        <begin position="376"/>
        <end position="390"/>
    </location>
</feature>
<feature type="compositionally biased region" description="Basic and acidic residues" evidence="1">
    <location>
        <begin position="115"/>
        <end position="137"/>
    </location>
</feature>
<evidence type="ECO:0000313" key="2">
    <source>
        <dbReference type="EMBL" id="KAK8096527.1"/>
    </source>
</evidence>
<sequence length="390" mass="44037">MQKEDMDNAGGAADSREQSVPKRRRPADDSEGGEKKRVKTPSQEASKRKRDAEDNEDGKDKASKRSKPPPPSKKVILKKPIVTMITVPGQFTVTSKDTMTITATGASISNVGNPKDNDTPSKGVRFSEQEADKEKVKRAPKLGTSAATSNWNNRNPDEKLGDLKIRERERALKRLNEVKKKIEGSFRDLYAKCFDPYEKAYLDTKKGEDRRDPKIAQHLDTIEGLFGRRDNEREDLRRRVLACKDPKVWAEADAICRRIRKDERSWVKDGPPEEQAQVLAAVLRSIPILSSHVDNSEARIKKEAARVRADIRLEKTGKRNVETRHYEVPLDRFAAKTFKSIEKTIDTKDVKSAKEMLERAEAPDESPGEGEGRDDNGEDESDDNAEYVQL</sequence>
<feature type="compositionally biased region" description="Basic and acidic residues" evidence="1">
    <location>
        <begin position="14"/>
        <end position="35"/>
    </location>
</feature>
<evidence type="ECO:0000313" key="3">
    <source>
        <dbReference type="Proteomes" id="UP001392437"/>
    </source>
</evidence>
<feature type="region of interest" description="Disordered" evidence="1">
    <location>
        <begin position="349"/>
        <end position="390"/>
    </location>
</feature>
<accession>A0AAW0Q934</accession>
<gene>
    <name evidence="2" type="ORF">PG999_012471</name>
</gene>
<dbReference type="EMBL" id="JAQQWP010000010">
    <property type="protein sequence ID" value="KAK8096527.1"/>
    <property type="molecule type" value="Genomic_DNA"/>
</dbReference>
<name>A0AAW0Q934_9PEZI</name>
<feature type="compositionally biased region" description="Basic and acidic residues" evidence="1">
    <location>
        <begin position="349"/>
        <end position="362"/>
    </location>
</feature>
<dbReference type="AlphaFoldDB" id="A0AAW0Q934"/>
<reference evidence="2 3" key="1">
    <citation type="submission" date="2023-01" db="EMBL/GenBank/DDBJ databases">
        <title>Analysis of 21 Apiospora genomes using comparative genomics revels a genus with tremendous synthesis potential of carbohydrate active enzymes and secondary metabolites.</title>
        <authorList>
            <person name="Sorensen T."/>
        </authorList>
    </citation>
    <scope>NUCLEOTIDE SEQUENCE [LARGE SCALE GENOMIC DNA]</scope>
    <source>
        <strain evidence="2 3">CBS 117206</strain>
    </source>
</reference>
<proteinExistence type="predicted"/>
<feature type="compositionally biased region" description="Polar residues" evidence="1">
    <location>
        <begin position="145"/>
        <end position="154"/>
    </location>
</feature>
<evidence type="ECO:0000256" key="1">
    <source>
        <dbReference type="SAM" id="MobiDB-lite"/>
    </source>
</evidence>
<feature type="region of interest" description="Disordered" evidence="1">
    <location>
        <begin position="1"/>
        <end position="80"/>
    </location>
</feature>
<dbReference type="Proteomes" id="UP001392437">
    <property type="component" value="Unassembled WGS sequence"/>
</dbReference>